<keyword evidence="3" id="KW-0560">Oxidoreductase</keyword>
<dbReference type="CDD" id="cd02150">
    <property type="entry name" value="nitroreductase"/>
    <property type="match status" value="1"/>
</dbReference>
<reference evidence="5 6" key="1">
    <citation type="submission" date="2019-10" db="EMBL/GenBank/DDBJ databases">
        <title>Extracellular Electron Transfer in a Candidatus Methanoperedens spp. Enrichment Culture.</title>
        <authorList>
            <person name="Berger S."/>
            <person name="Rangel Shaw D."/>
            <person name="Berben T."/>
            <person name="In 'T Zandt M."/>
            <person name="Frank J."/>
            <person name="Reimann J."/>
            <person name="Jetten M.S.M."/>
            <person name="Welte C.U."/>
        </authorList>
    </citation>
    <scope>NUCLEOTIDE SEQUENCE [LARGE SCALE GENOMIC DNA]</scope>
    <source>
        <strain evidence="5">SB12</strain>
    </source>
</reference>
<evidence type="ECO:0000256" key="3">
    <source>
        <dbReference type="ARBA" id="ARBA00023002"/>
    </source>
</evidence>
<evidence type="ECO:0000313" key="5">
    <source>
        <dbReference type="EMBL" id="KAB2928003.1"/>
    </source>
</evidence>
<evidence type="ECO:0000256" key="1">
    <source>
        <dbReference type="ARBA" id="ARBA00022630"/>
    </source>
</evidence>
<dbReference type="EMBL" id="WBUI01000060">
    <property type="protein sequence ID" value="KAB2928003.1"/>
    <property type="molecule type" value="Genomic_DNA"/>
</dbReference>
<dbReference type="PANTHER" id="PTHR23026">
    <property type="entry name" value="NADPH NITROREDUCTASE"/>
    <property type="match status" value="1"/>
</dbReference>
<gene>
    <name evidence="5" type="ORF">F9K24_22315</name>
</gene>
<dbReference type="InterPro" id="IPR029479">
    <property type="entry name" value="Nitroreductase"/>
</dbReference>
<accession>A0A833GW90</accession>
<dbReference type="Pfam" id="PF00881">
    <property type="entry name" value="Nitroreductase"/>
    <property type="match status" value="2"/>
</dbReference>
<dbReference type="SUPFAM" id="SSF55469">
    <property type="entry name" value="FMN-dependent nitroreductase-like"/>
    <property type="match status" value="1"/>
</dbReference>
<comment type="caution">
    <text evidence="5">The sequence shown here is derived from an EMBL/GenBank/DDBJ whole genome shotgun (WGS) entry which is preliminary data.</text>
</comment>
<name>A0A833GW90_9LEPT</name>
<keyword evidence="2" id="KW-0288">FMN</keyword>
<dbReference type="GO" id="GO:0016491">
    <property type="term" value="F:oxidoreductase activity"/>
    <property type="evidence" value="ECO:0007669"/>
    <property type="project" value="UniProtKB-KW"/>
</dbReference>
<feature type="domain" description="Nitroreductase" evidence="4">
    <location>
        <begin position="69"/>
        <end position="151"/>
    </location>
</feature>
<dbReference type="Proteomes" id="UP000460298">
    <property type="component" value="Unassembled WGS sequence"/>
</dbReference>
<organism evidence="5 6">
    <name type="scientific">Leptonema illini</name>
    <dbReference type="NCBI Taxonomy" id="183"/>
    <lineage>
        <taxon>Bacteria</taxon>
        <taxon>Pseudomonadati</taxon>
        <taxon>Spirochaetota</taxon>
        <taxon>Spirochaetia</taxon>
        <taxon>Leptospirales</taxon>
        <taxon>Leptospiraceae</taxon>
        <taxon>Leptonema</taxon>
    </lineage>
</organism>
<protein>
    <submittedName>
        <fullName evidence="5">Nitroreductase family protein</fullName>
    </submittedName>
</protein>
<keyword evidence="1" id="KW-0285">Flavoprotein</keyword>
<proteinExistence type="predicted"/>
<evidence type="ECO:0000313" key="6">
    <source>
        <dbReference type="Proteomes" id="UP000460298"/>
    </source>
</evidence>
<dbReference type="Gene3D" id="3.40.109.10">
    <property type="entry name" value="NADH Oxidase"/>
    <property type="match status" value="1"/>
</dbReference>
<feature type="domain" description="Nitroreductase" evidence="4">
    <location>
        <begin position="9"/>
        <end position="63"/>
    </location>
</feature>
<evidence type="ECO:0000259" key="4">
    <source>
        <dbReference type="Pfam" id="PF00881"/>
    </source>
</evidence>
<dbReference type="InterPro" id="IPR050627">
    <property type="entry name" value="Nitroreductase/BluB"/>
</dbReference>
<evidence type="ECO:0000256" key="2">
    <source>
        <dbReference type="ARBA" id="ARBA00022643"/>
    </source>
</evidence>
<dbReference type="PANTHER" id="PTHR23026:SF90">
    <property type="entry name" value="IODOTYROSINE DEIODINASE 1"/>
    <property type="match status" value="1"/>
</dbReference>
<sequence length="175" mass="19792">MNPRLDFIFARRSVRRYLDREIPPEMLDDLLEAGMAAPSARATDPWHFLVVTRRETLDAIAEVLPHGRMLLNAPAAMIVCGDQRQALDGLESYMLQDVSAAVENILLAASALGLGSCWLGIHPRRERVHSLRALFRLPEHIVPVAGIALGWPEATPEARTRFRRDRVHRERWQGC</sequence>
<dbReference type="InterPro" id="IPR000415">
    <property type="entry name" value="Nitroreductase-like"/>
</dbReference>
<dbReference type="AlphaFoldDB" id="A0A833GW90"/>